<dbReference type="EMBL" id="CAJVAX010000012">
    <property type="protein sequence ID" value="CAG7628106.1"/>
    <property type="molecule type" value="Genomic_DNA"/>
</dbReference>
<sequence>MPGRQRAAAGLAQTPHVSEVRSELEGLHVLVVIVVVHALRHHPVIGNLHVTFGWGGIDGIHQNVVGDRHSGKVDPEHAGAAPEGGVTDTVAGKSGKGEVRTTGAAVGACFVRGLRQEVVDTAVRRQPLVPTRRVLGHLIHRRPLAAVTDLVDGSPKAEPHTRHPPTAVRPSHEPSNME</sequence>
<dbReference type="AlphaFoldDB" id="A0A9W4GY66"/>
<evidence type="ECO:0000313" key="2">
    <source>
        <dbReference type="EMBL" id="CAG7628106.1"/>
    </source>
</evidence>
<protein>
    <submittedName>
        <fullName evidence="2">Uncharacterized protein</fullName>
    </submittedName>
</protein>
<name>A0A9W4GY66_9ACTN</name>
<proteinExistence type="predicted"/>
<organism evidence="2 3">
    <name type="scientific">Actinacidiphila bryophytorum</name>
    <dbReference type="NCBI Taxonomy" id="1436133"/>
    <lineage>
        <taxon>Bacteria</taxon>
        <taxon>Bacillati</taxon>
        <taxon>Actinomycetota</taxon>
        <taxon>Actinomycetes</taxon>
        <taxon>Kitasatosporales</taxon>
        <taxon>Streptomycetaceae</taxon>
        <taxon>Actinacidiphila</taxon>
    </lineage>
</organism>
<keyword evidence="3" id="KW-1185">Reference proteome</keyword>
<dbReference type="Proteomes" id="UP001153328">
    <property type="component" value="Unassembled WGS sequence"/>
</dbReference>
<accession>A0A9W4GY66</accession>
<comment type="caution">
    <text evidence="2">The sequence shown here is derived from an EMBL/GenBank/DDBJ whole genome shotgun (WGS) entry which is preliminary data.</text>
</comment>
<gene>
    <name evidence="2" type="ORF">SBRY_20433</name>
</gene>
<evidence type="ECO:0000256" key="1">
    <source>
        <dbReference type="SAM" id="MobiDB-lite"/>
    </source>
</evidence>
<evidence type="ECO:0000313" key="3">
    <source>
        <dbReference type="Proteomes" id="UP001153328"/>
    </source>
</evidence>
<feature type="region of interest" description="Disordered" evidence="1">
    <location>
        <begin position="69"/>
        <end position="97"/>
    </location>
</feature>
<reference evidence="2" key="1">
    <citation type="submission" date="2021-06" db="EMBL/GenBank/DDBJ databases">
        <authorList>
            <person name="Arsene-Ploetze F."/>
        </authorList>
    </citation>
    <scope>NUCLEOTIDE SEQUENCE</scope>
    <source>
        <strain evidence="2">SBRY1</strain>
    </source>
</reference>
<feature type="region of interest" description="Disordered" evidence="1">
    <location>
        <begin position="149"/>
        <end position="178"/>
    </location>
</feature>